<organism evidence="2 3">
    <name type="scientific">Petrolisthes manimaculis</name>
    <dbReference type="NCBI Taxonomy" id="1843537"/>
    <lineage>
        <taxon>Eukaryota</taxon>
        <taxon>Metazoa</taxon>
        <taxon>Ecdysozoa</taxon>
        <taxon>Arthropoda</taxon>
        <taxon>Crustacea</taxon>
        <taxon>Multicrustacea</taxon>
        <taxon>Malacostraca</taxon>
        <taxon>Eumalacostraca</taxon>
        <taxon>Eucarida</taxon>
        <taxon>Decapoda</taxon>
        <taxon>Pleocyemata</taxon>
        <taxon>Anomura</taxon>
        <taxon>Galatheoidea</taxon>
        <taxon>Porcellanidae</taxon>
        <taxon>Petrolisthes</taxon>
    </lineage>
</organism>
<keyword evidence="3" id="KW-1185">Reference proteome</keyword>
<dbReference type="AlphaFoldDB" id="A0AAE1U7D7"/>
<reference evidence="2" key="1">
    <citation type="submission" date="2023-11" db="EMBL/GenBank/DDBJ databases">
        <title>Genome assemblies of two species of porcelain crab, Petrolisthes cinctipes and Petrolisthes manimaculis (Anomura: Porcellanidae).</title>
        <authorList>
            <person name="Angst P."/>
        </authorList>
    </citation>
    <scope>NUCLEOTIDE SEQUENCE</scope>
    <source>
        <strain evidence="2">PB745_02</strain>
        <tissue evidence="2">Gill</tissue>
    </source>
</reference>
<feature type="region of interest" description="Disordered" evidence="1">
    <location>
        <begin position="131"/>
        <end position="158"/>
    </location>
</feature>
<dbReference type="Proteomes" id="UP001292094">
    <property type="component" value="Unassembled WGS sequence"/>
</dbReference>
<accession>A0AAE1U7D7</accession>
<name>A0AAE1U7D7_9EUCA</name>
<evidence type="ECO:0000313" key="2">
    <source>
        <dbReference type="EMBL" id="KAK4308885.1"/>
    </source>
</evidence>
<evidence type="ECO:0000313" key="3">
    <source>
        <dbReference type="Proteomes" id="UP001292094"/>
    </source>
</evidence>
<proteinExistence type="predicted"/>
<evidence type="ECO:0000256" key="1">
    <source>
        <dbReference type="SAM" id="MobiDB-lite"/>
    </source>
</evidence>
<protein>
    <submittedName>
        <fullName evidence="2">Uncharacterized protein</fullName>
    </submittedName>
</protein>
<dbReference type="EMBL" id="JAWZYT010001830">
    <property type="protein sequence ID" value="KAK4308885.1"/>
    <property type="molecule type" value="Genomic_DNA"/>
</dbReference>
<gene>
    <name evidence="2" type="ORF">Pmani_019445</name>
</gene>
<comment type="caution">
    <text evidence="2">The sequence shown here is derived from an EMBL/GenBank/DDBJ whole genome shotgun (WGS) entry which is preliminary data.</text>
</comment>
<sequence>MAEQHHKRSFWQGAGALQYKHKGLFQPAKAQVQGYKDTRLTNILLTLLLPRPPATTAPADPEAVTHSGLRLSARLGKSEQNKWFQPRGPGLPYLVAGYMKSGMEKNKNPTYNVDTMYIKFYNALGLDDPLAGRGQSPMPQWATGRQAPPTTRARHHKP</sequence>